<sequence length="126" mass="13570">MDSPWSQDSLLEVPLNVLDSGPSLSSATVGAVGAGVAEAALKDSQEVSDSGQQQPSDHKSELNADILQVFGNRRKEIVNKGLPAEERKTLLTKYSPPINCTFIDPPRVNLEVKAAVDSIISKRDDR</sequence>
<evidence type="ECO:0000313" key="2">
    <source>
        <dbReference type="EMBL" id="KAK2579075.1"/>
    </source>
</evidence>
<feature type="region of interest" description="Disordered" evidence="1">
    <location>
        <begin position="43"/>
        <end position="62"/>
    </location>
</feature>
<dbReference type="EMBL" id="JAIFRP010000111">
    <property type="protein sequence ID" value="KAK2579075.1"/>
    <property type="molecule type" value="Genomic_DNA"/>
</dbReference>
<keyword evidence="3" id="KW-1185">Reference proteome</keyword>
<feature type="non-terminal residue" evidence="2">
    <location>
        <position position="1"/>
    </location>
</feature>
<dbReference type="AlphaFoldDB" id="A0AAD9RG05"/>
<comment type="caution">
    <text evidence="2">The sequence shown here is derived from an EMBL/GenBank/DDBJ whole genome shotgun (WGS) entry which is preliminary data.</text>
</comment>
<reference evidence="2" key="2">
    <citation type="journal article" date="2023" name="Commun. Biol.">
        <title>Intrasexual cuticular hydrocarbon dimorphism in a wasp sheds light on hydrocarbon biosynthesis genes in Hymenoptera.</title>
        <authorList>
            <person name="Moris V.C."/>
            <person name="Podsiadlowski L."/>
            <person name="Martin S."/>
            <person name="Oeyen J.P."/>
            <person name="Donath A."/>
            <person name="Petersen M."/>
            <person name="Wilbrandt J."/>
            <person name="Misof B."/>
            <person name="Liedtke D."/>
            <person name="Thamm M."/>
            <person name="Scheiner R."/>
            <person name="Schmitt T."/>
            <person name="Niehuis O."/>
        </authorList>
    </citation>
    <scope>NUCLEOTIDE SEQUENCE</scope>
    <source>
        <strain evidence="2">GBR_01_08_01A</strain>
    </source>
</reference>
<proteinExistence type="predicted"/>
<protein>
    <submittedName>
        <fullName evidence="2">Uncharacterized protein</fullName>
    </submittedName>
</protein>
<evidence type="ECO:0000313" key="3">
    <source>
        <dbReference type="Proteomes" id="UP001258017"/>
    </source>
</evidence>
<gene>
    <name evidence="2" type="ORF">KPH14_010924</name>
</gene>
<organism evidence="2 3">
    <name type="scientific">Odynerus spinipes</name>
    <dbReference type="NCBI Taxonomy" id="1348599"/>
    <lineage>
        <taxon>Eukaryota</taxon>
        <taxon>Metazoa</taxon>
        <taxon>Ecdysozoa</taxon>
        <taxon>Arthropoda</taxon>
        <taxon>Hexapoda</taxon>
        <taxon>Insecta</taxon>
        <taxon>Pterygota</taxon>
        <taxon>Neoptera</taxon>
        <taxon>Endopterygota</taxon>
        <taxon>Hymenoptera</taxon>
        <taxon>Apocrita</taxon>
        <taxon>Aculeata</taxon>
        <taxon>Vespoidea</taxon>
        <taxon>Vespidae</taxon>
        <taxon>Eumeninae</taxon>
        <taxon>Odynerus</taxon>
    </lineage>
</organism>
<reference evidence="2" key="1">
    <citation type="submission" date="2021-08" db="EMBL/GenBank/DDBJ databases">
        <authorList>
            <person name="Misof B."/>
            <person name="Oliver O."/>
            <person name="Podsiadlowski L."/>
            <person name="Donath A."/>
            <person name="Peters R."/>
            <person name="Mayer C."/>
            <person name="Rust J."/>
            <person name="Gunkel S."/>
            <person name="Lesny P."/>
            <person name="Martin S."/>
            <person name="Oeyen J.P."/>
            <person name="Petersen M."/>
            <person name="Panagiotis P."/>
            <person name="Wilbrandt J."/>
            <person name="Tanja T."/>
        </authorList>
    </citation>
    <scope>NUCLEOTIDE SEQUENCE</scope>
    <source>
        <strain evidence="2">GBR_01_08_01A</strain>
        <tissue evidence="2">Thorax + abdomen</tissue>
    </source>
</reference>
<name>A0AAD9RG05_9HYME</name>
<evidence type="ECO:0000256" key="1">
    <source>
        <dbReference type="SAM" id="MobiDB-lite"/>
    </source>
</evidence>
<dbReference type="Proteomes" id="UP001258017">
    <property type="component" value="Unassembled WGS sequence"/>
</dbReference>
<accession>A0AAD9RG05</accession>